<comment type="catalytic activity">
    <reaction evidence="4">
        <text>L-alanine = D-alanine</text>
        <dbReference type="Rhea" id="RHEA:20249"/>
        <dbReference type="ChEBI" id="CHEBI:57416"/>
        <dbReference type="ChEBI" id="CHEBI:57972"/>
        <dbReference type="EC" id="5.1.1.1"/>
    </reaction>
</comment>
<gene>
    <name evidence="8" type="ordered locus">Amico_0212</name>
</gene>
<dbReference type="OrthoDB" id="9813814at2"/>
<keyword evidence="2 4" id="KW-0663">Pyridoxal phosphate</keyword>
<dbReference type="SUPFAM" id="SSF51419">
    <property type="entry name" value="PLP-binding barrel"/>
    <property type="match status" value="1"/>
</dbReference>
<comment type="similarity">
    <text evidence="4">Belongs to the alanine racemase family.</text>
</comment>
<feature type="modified residue" description="N6-(pyridoxal phosphate)lysine" evidence="4 5">
    <location>
        <position position="37"/>
    </location>
</feature>
<dbReference type="GO" id="GO:0008784">
    <property type="term" value="F:alanine racemase activity"/>
    <property type="evidence" value="ECO:0007669"/>
    <property type="project" value="UniProtKB-UniRule"/>
</dbReference>
<evidence type="ECO:0000313" key="8">
    <source>
        <dbReference type="EMBL" id="ADE56358.1"/>
    </source>
</evidence>
<dbReference type="GO" id="GO:0009252">
    <property type="term" value="P:peptidoglycan biosynthetic process"/>
    <property type="evidence" value="ECO:0007669"/>
    <property type="project" value="TreeGrafter"/>
</dbReference>
<dbReference type="HAMAP" id="MF_01201">
    <property type="entry name" value="Ala_racemase"/>
    <property type="match status" value="1"/>
</dbReference>
<dbReference type="STRING" id="572547.Amico_0212"/>
<evidence type="ECO:0000256" key="3">
    <source>
        <dbReference type="ARBA" id="ARBA00023235"/>
    </source>
</evidence>
<dbReference type="FunFam" id="3.20.20.10:FF:000002">
    <property type="entry name" value="Alanine racemase"/>
    <property type="match status" value="1"/>
</dbReference>
<evidence type="ECO:0000256" key="5">
    <source>
        <dbReference type="PIRSR" id="PIRSR600821-50"/>
    </source>
</evidence>
<comment type="function">
    <text evidence="4">Catalyzes the interconversion of L-alanine and D-alanine. May also act on other amino acids.</text>
</comment>
<dbReference type="EMBL" id="CP001997">
    <property type="protein sequence ID" value="ADE56358.1"/>
    <property type="molecule type" value="Genomic_DNA"/>
</dbReference>
<dbReference type="UniPathway" id="UPA00042">
    <property type="reaction ID" value="UER00497"/>
</dbReference>
<accession>D5ECS6</accession>
<evidence type="ECO:0000256" key="2">
    <source>
        <dbReference type="ARBA" id="ARBA00022898"/>
    </source>
</evidence>
<protein>
    <recommendedName>
        <fullName evidence="4">Alanine racemase</fullName>
        <ecNumber evidence="4">5.1.1.1</ecNumber>
    </recommendedName>
</protein>
<dbReference type="EC" id="5.1.1.1" evidence="4"/>
<keyword evidence="9" id="KW-1185">Reference proteome</keyword>
<feature type="active site" description="Proton acceptor; specific for L-alanine" evidence="4">
    <location>
        <position position="264"/>
    </location>
</feature>
<dbReference type="AlphaFoldDB" id="D5ECS6"/>
<dbReference type="SUPFAM" id="SSF50621">
    <property type="entry name" value="Alanine racemase C-terminal domain-like"/>
    <property type="match status" value="1"/>
</dbReference>
<reference evidence="8 9" key="1">
    <citation type="journal article" date="2010" name="Stand. Genomic Sci.">
        <title>Complete genome sequence of Aminobacterium colombiense type strain (ALA-1).</title>
        <authorList>
            <person name="Chertkov O."/>
            <person name="Sikorski J."/>
            <person name="Brambilla E."/>
            <person name="Lapidus A."/>
            <person name="Copeland A."/>
            <person name="Glavina Del Rio T."/>
            <person name="Nolan M."/>
            <person name="Lucas S."/>
            <person name="Tice H."/>
            <person name="Cheng J.F."/>
            <person name="Han C."/>
            <person name="Detter J.C."/>
            <person name="Bruce D."/>
            <person name="Tapia R."/>
            <person name="Goodwin L."/>
            <person name="Pitluck S."/>
            <person name="Liolios K."/>
            <person name="Ivanova N."/>
            <person name="Mavromatis K."/>
            <person name="Ovchinnikova G."/>
            <person name="Pati A."/>
            <person name="Chen A."/>
            <person name="Palaniappan K."/>
            <person name="Land M."/>
            <person name="Hauser L."/>
            <person name="Chang Y.J."/>
            <person name="Jeffries C.D."/>
            <person name="Spring S."/>
            <person name="Rohde M."/>
            <person name="Goker M."/>
            <person name="Bristow J."/>
            <person name="Eisen J.A."/>
            <person name="Markowitz V."/>
            <person name="Hugenholtz P."/>
            <person name="Kyrpides N.C."/>
            <person name="Klenk H.P."/>
        </authorList>
    </citation>
    <scope>NUCLEOTIDE SEQUENCE [LARGE SCALE GENOMIC DNA]</scope>
    <source>
        <strain evidence="9">DSM 12261 / ALA-1</strain>
    </source>
</reference>
<dbReference type="SMART" id="SM01005">
    <property type="entry name" value="Ala_racemase_C"/>
    <property type="match status" value="1"/>
</dbReference>
<proteinExistence type="inferred from homology"/>
<dbReference type="KEGG" id="aco:Amico_0212"/>
<dbReference type="eggNOG" id="COG0787">
    <property type="taxonomic scope" value="Bacteria"/>
</dbReference>
<evidence type="ECO:0000259" key="7">
    <source>
        <dbReference type="SMART" id="SM01005"/>
    </source>
</evidence>
<dbReference type="PANTHER" id="PTHR30511">
    <property type="entry name" value="ALANINE RACEMASE"/>
    <property type="match status" value="1"/>
</dbReference>
<dbReference type="PRINTS" id="PR00992">
    <property type="entry name" value="ALARACEMASE"/>
</dbReference>
<feature type="domain" description="Alanine racemase C-terminal" evidence="7">
    <location>
        <begin position="243"/>
        <end position="372"/>
    </location>
</feature>
<dbReference type="CDD" id="cd00430">
    <property type="entry name" value="PLPDE_III_AR"/>
    <property type="match status" value="1"/>
</dbReference>
<feature type="binding site" evidence="4 6">
    <location>
        <position position="135"/>
    </location>
    <ligand>
        <name>substrate</name>
    </ligand>
</feature>
<dbReference type="InterPro" id="IPR009006">
    <property type="entry name" value="Ala_racemase/Decarboxylase_C"/>
</dbReference>
<keyword evidence="3 4" id="KW-0413">Isomerase</keyword>
<evidence type="ECO:0000256" key="6">
    <source>
        <dbReference type="PIRSR" id="PIRSR600821-52"/>
    </source>
</evidence>
<evidence type="ECO:0000256" key="4">
    <source>
        <dbReference type="HAMAP-Rule" id="MF_01201"/>
    </source>
</evidence>
<comment type="pathway">
    <text evidence="4">Amino-acid biosynthesis; D-alanine biosynthesis; D-alanine from L-alanine: step 1/1.</text>
</comment>
<dbReference type="Proteomes" id="UP000002366">
    <property type="component" value="Chromosome"/>
</dbReference>
<feature type="binding site" evidence="4 6">
    <location>
        <position position="313"/>
    </location>
    <ligand>
        <name>substrate</name>
    </ligand>
</feature>
<dbReference type="InterPro" id="IPR001608">
    <property type="entry name" value="Ala_racemase_N"/>
</dbReference>
<dbReference type="RefSeq" id="WP_013047624.1">
    <property type="nucleotide sequence ID" value="NC_014011.1"/>
</dbReference>
<dbReference type="GO" id="GO:0030632">
    <property type="term" value="P:D-alanine biosynthetic process"/>
    <property type="evidence" value="ECO:0007669"/>
    <property type="project" value="UniProtKB-UniRule"/>
</dbReference>
<evidence type="ECO:0000256" key="1">
    <source>
        <dbReference type="ARBA" id="ARBA00001933"/>
    </source>
</evidence>
<dbReference type="InterPro" id="IPR029066">
    <property type="entry name" value="PLP-binding_barrel"/>
</dbReference>
<evidence type="ECO:0000313" key="9">
    <source>
        <dbReference type="Proteomes" id="UP000002366"/>
    </source>
</evidence>
<dbReference type="InterPro" id="IPR000821">
    <property type="entry name" value="Ala_racemase"/>
</dbReference>
<dbReference type="GO" id="GO:0005829">
    <property type="term" value="C:cytosol"/>
    <property type="evidence" value="ECO:0007669"/>
    <property type="project" value="TreeGrafter"/>
</dbReference>
<dbReference type="InterPro" id="IPR011079">
    <property type="entry name" value="Ala_racemase_C"/>
</dbReference>
<organism evidence="8 9">
    <name type="scientific">Aminobacterium colombiense (strain DSM 12261 / ALA-1)</name>
    <dbReference type="NCBI Taxonomy" id="572547"/>
    <lineage>
        <taxon>Bacteria</taxon>
        <taxon>Thermotogati</taxon>
        <taxon>Synergistota</taxon>
        <taxon>Synergistia</taxon>
        <taxon>Synergistales</taxon>
        <taxon>Aminobacteriaceae</taxon>
        <taxon>Aminobacterium</taxon>
    </lineage>
</organism>
<dbReference type="Gene3D" id="3.20.20.10">
    <property type="entry name" value="Alanine racemase"/>
    <property type="match status" value="1"/>
</dbReference>
<dbReference type="PANTHER" id="PTHR30511:SF0">
    <property type="entry name" value="ALANINE RACEMASE, CATABOLIC-RELATED"/>
    <property type="match status" value="1"/>
</dbReference>
<comment type="cofactor">
    <cofactor evidence="1 4 5">
        <name>pyridoxal 5'-phosphate</name>
        <dbReference type="ChEBI" id="CHEBI:597326"/>
    </cofactor>
</comment>
<dbReference type="Gene3D" id="2.40.37.10">
    <property type="entry name" value="Lyase, Ornithine Decarboxylase, Chain A, domain 1"/>
    <property type="match status" value="1"/>
</dbReference>
<dbReference type="Pfam" id="PF00842">
    <property type="entry name" value="Ala_racemase_C"/>
    <property type="match status" value="1"/>
</dbReference>
<dbReference type="HOGENOM" id="CLU_028393_2_2_0"/>
<sequence>MSWRPTRLEVDLEKVRNNYRAIRKHVGESVRIFGVVKGDAYNLGADKIGRVLADMGVDFFAVATGDEAISLRESGIESPILVLGPSPYGIAEEYVRLGIRAAINDKGIAKALSDASVRLQKPAYGHVKIDSGMGRIGFFPHEAADAVEEISHLPGLNLEGIFTHFAISDARDLTYTYEQHSTFVKVIGELEKRGITFSIKHCCNSGATLALPQFVMDGVRPGQLVVGMYPSKEVVRSIAIEPVFEFKTAISAIRTVPAGKKLSYGLTYETTADERIAVIPVGYHDGYSRELSGKGTEVLIHGKRCPIVGRICMDQALVDVSVLQNPQIGDEVVLLGKQGEETITGDEIADKIGTIFTTLPNMIGKRVPRVYLNE</sequence>
<dbReference type="GO" id="GO:0030170">
    <property type="term" value="F:pyridoxal phosphate binding"/>
    <property type="evidence" value="ECO:0007669"/>
    <property type="project" value="UniProtKB-UniRule"/>
</dbReference>
<name>D5ECS6_AMICL</name>
<dbReference type="NCBIfam" id="TIGR00492">
    <property type="entry name" value="alr"/>
    <property type="match status" value="1"/>
</dbReference>
<feature type="active site" description="Proton acceptor; specific for D-alanine" evidence="4">
    <location>
        <position position="37"/>
    </location>
</feature>
<dbReference type="Pfam" id="PF01168">
    <property type="entry name" value="Ala_racemase_N"/>
    <property type="match status" value="1"/>
</dbReference>